<dbReference type="AlphaFoldDB" id="A0AAJ0DPG4"/>
<reference evidence="6" key="1">
    <citation type="submission" date="2023-04" db="EMBL/GenBank/DDBJ databases">
        <title>Black Yeasts Isolated from many extreme environments.</title>
        <authorList>
            <person name="Coleine C."/>
            <person name="Stajich J.E."/>
            <person name="Selbmann L."/>
        </authorList>
    </citation>
    <scope>NUCLEOTIDE SEQUENCE</scope>
    <source>
        <strain evidence="6">CCFEE 5312</strain>
    </source>
</reference>
<dbReference type="InterPro" id="IPR001077">
    <property type="entry name" value="COMT_C"/>
</dbReference>
<dbReference type="InterPro" id="IPR036390">
    <property type="entry name" value="WH_DNA-bd_sf"/>
</dbReference>
<evidence type="ECO:0000313" key="7">
    <source>
        <dbReference type="Proteomes" id="UP001271007"/>
    </source>
</evidence>
<evidence type="ECO:0008006" key="8">
    <source>
        <dbReference type="Google" id="ProtNLM"/>
    </source>
</evidence>
<dbReference type="EMBL" id="JAWDJX010000013">
    <property type="protein sequence ID" value="KAK3054168.1"/>
    <property type="molecule type" value="Genomic_DNA"/>
</dbReference>
<dbReference type="Pfam" id="PF00891">
    <property type="entry name" value="Methyltransf_2"/>
    <property type="match status" value="1"/>
</dbReference>
<dbReference type="PIRSF" id="PIRSF005739">
    <property type="entry name" value="O-mtase"/>
    <property type="match status" value="1"/>
</dbReference>
<evidence type="ECO:0000259" key="4">
    <source>
        <dbReference type="Pfam" id="PF00891"/>
    </source>
</evidence>
<dbReference type="Gene3D" id="3.40.50.150">
    <property type="entry name" value="Vaccinia Virus protein VP39"/>
    <property type="match status" value="1"/>
</dbReference>
<name>A0AAJ0DPG4_9PEZI</name>
<comment type="caution">
    <text evidence="6">The sequence shown here is derived from an EMBL/GenBank/DDBJ whole genome shotgun (WGS) entry which is preliminary data.</text>
</comment>
<dbReference type="InterPro" id="IPR029063">
    <property type="entry name" value="SAM-dependent_MTases_sf"/>
</dbReference>
<protein>
    <recommendedName>
        <fullName evidence="8">O-methyltransferase domain-containing protein</fullName>
    </recommendedName>
</protein>
<dbReference type="GO" id="GO:0046983">
    <property type="term" value="F:protein dimerization activity"/>
    <property type="evidence" value="ECO:0007669"/>
    <property type="project" value="InterPro"/>
</dbReference>
<dbReference type="Gene3D" id="1.10.10.10">
    <property type="entry name" value="Winged helix-like DNA-binding domain superfamily/Winged helix DNA-binding domain"/>
    <property type="match status" value="1"/>
</dbReference>
<evidence type="ECO:0000256" key="1">
    <source>
        <dbReference type="ARBA" id="ARBA00022603"/>
    </source>
</evidence>
<keyword evidence="2" id="KW-0808">Transferase</keyword>
<evidence type="ECO:0000256" key="3">
    <source>
        <dbReference type="ARBA" id="ARBA00022691"/>
    </source>
</evidence>
<evidence type="ECO:0000256" key="2">
    <source>
        <dbReference type="ARBA" id="ARBA00022679"/>
    </source>
</evidence>
<keyword evidence="1" id="KW-0489">Methyltransferase</keyword>
<feature type="domain" description="O-methyltransferase dimerisation" evidence="5">
    <location>
        <begin position="77"/>
        <end position="145"/>
    </location>
</feature>
<evidence type="ECO:0000313" key="6">
    <source>
        <dbReference type="EMBL" id="KAK3054168.1"/>
    </source>
</evidence>
<dbReference type="Proteomes" id="UP001271007">
    <property type="component" value="Unassembled WGS sequence"/>
</dbReference>
<sequence>MGSVGETRGPPPFEPPIAVLKSQSAAIQKAIDQYEGAKTKDDKARAVSALSQASTLLSTVSTSPGDTVQRFAFQPVANGAVRVAVGMGLFNQLPIGKCATTEELASKCNSDPEFVQRIAPAVASLGFLQEVSEERYAHTDVSMILCDDTAQASLGQMLDNVGVTMMNLNNYYRKHGYKSPKDVNNTPAVFARGLKDIGYFEWLTQNPELYTVFNKAMAFHSLTGVEGIATSYPWEKLQPGGPDSITVIDVGGGKGHAVSEIIRHHPNIAGHAALQDLENVLADGTLVSPENVKVVPYHFLDEEQPIKGAAAYMFRHCLCDWPDESCIKILKNHIRAMRGYDSRVLFSDLVLSDEGAPASKTLRDINMMQCSGKERSEKQWHAMLDEAGFRVTNIFNRDDPMNSVVEAVLKE</sequence>
<evidence type="ECO:0000259" key="5">
    <source>
        <dbReference type="Pfam" id="PF08100"/>
    </source>
</evidence>
<dbReference type="InterPro" id="IPR012967">
    <property type="entry name" value="COMT_dimerisation"/>
</dbReference>
<dbReference type="PROSITE" id="PS51683">
    <property type="entry name" value="SAM_OMT_II"/>
    <property type="match status" value="1"/>
</dbReference>
<dbReference type="SUPFAM" id="SSF53335">
    <property type="entry name" value="S-adenosyl-L-methionine-dependent methyltransferases"/>
    <property type="match status" value="1"/>
</dbReference>
<dbReference type="SUPFAM" id="SSF46785">
    <property type="entry name" value="Winged helix' DNA-binding domain"/>
    <property type="match status" value="1"/>
</dbReference>
<accession>A0AAJ0DPG4</accession>
<dbReference type="PANTHER" id="PTHR43712">
    <property type="entry name" value="PUTATIVE (AFU_ORTHOLOGUE AFUA_4G14580)-RELATED"/>
    <property type="match status" value="1"/>
</dbReference>
<dbReference type="GO" id="GO:0032259">
    <property type="term" value="P:methylation"/>
    <property type="evidence" value="ECO:0007669"/>
    <property type="project" value="UniProtKB-KW"/>
</dbReference>
<dbReference type="InterPro" id="IPR036388">
    <property type="entry name" value="WH-like_DNA-bd_sf"/>
</dbReference>
<dbReference type="PANTHER" id="PTHR43712:SF2">
    <property type="entry name" value="O-METHYLTRANSFERASE CICE"/>
    <property type="match status" value="1"/>
</dbReference>
<organism evidence="6 7">
    <name type="scientific">Extremus antarcticus</name>
    <dbReference type="NCBI Taxonomy" id="702011"/>
    <lineage>
        <taxon>Eukaryota</taxon>
        <taxon>Fungi</taxon>
        <taxon>Dikarya</taxon>
        <taxon>Ascomycota</taxon>
        <taxon>Pezizomycotina</taxon>
        <taxon>Dothideomycetes</taxon>
        <taxon>Dothideomycetidae</taxon>
        <taxon>Mycosphaerellales</taxon>
        <taxon>Extremaceae</taxon>
        <taxon>Extremus</taxon>
    </lineage>
</organism>
<dbReference type="Pfam" id="PF08100">
    <property type="entry name" value="Dimerisation"/>
    <property type="match status" value="1"/>
</dbReference>
<feature type="domain" description="O-methyltransferase C-terminal" evidence="4">
    <location>
        <begin position="197"/>
        <end position="390"/>
    </location>
</feature>
<proteinExistence type="predicted"/>
<keyword evidence="7" id="KW-1185">Reference proteome</keyword>
<dbReference type="InterPro" id="IPR016461">
    <property type="entry name" value="COMT-like"/>
</dbReference>
<keyword evidence="3" id="KW-0949">S-adenosyl-L-methionine</keyword>
<dbReference type="GO" id="GO:0008171">
    <property type="term" value="F:O-methyltransferase activity"/>
    <property type="evidence" value="ECO:0007669"/>
    <property type="project" value="InterPro"/>
</dbReference>
<gene>
    <name evidence="6" type="ORF">LTR09_004946</name>
</gene>